<reference evidence="2 3" key="1">
    <citation type="journal article" date="2023" name="Genome Announc.">
        <title>Pan-Genome Analyses of the Genus Cohnella and Proposal of the Novel Species Cohnella silvisoli sp. nov., Isolated from Forest Soil.</title>
        <authorList>
            <person name="Wang C."/>
            <person name="Mao L."/>
            <person name="Bao G."/>
            <person name="Zhu H."/>
        </authorList>
    </citation>
    <scope>NUCLEOTIDE SEQUENCE [LARGE SCALE GENOMIC DNA]</scope>
    <source>
        <strain evidence="2 3">NL03-T5-1</strain>
    </source>
</reference>
<accession>A0ABV1KZR9</accession>
<dbReference type="SUPFAM" id="SSF52317">
    <property type="entry name" value="Class I glutamine amidotransferase-like"/>
    <property type="match status" value="1"/>
</dbReference>
<feature type="domain" description="ThuA-like" evidence="1">
    <location>
        <begin position="49"/>
        <end position="214"/>
    </location>
</feature>
<sequence>MKKIVASVGDFYHNELWIKQALESALAPLQSTMELELLYVDAADLSKALEENPAVVVLFKENRINPEDEQVSMWMDDGVSRQIERYVSNGGRWLAWHSGLASYPEDSAYVGMLKGYFISHPEQHKSVRYTSAELSAANGEQQSFSFIDEHYFVACNEAETEVFLRSESEDGSSIAGWKHVYGSGKVCCLTPAHRLEGLTDPEFIGVLRQSLEWCISSDLVL</sequence>
<dbReference type="InterPro" id="IPR029062">
    <property type="entry name" value="Class_I_gatase-like"/>
</dbReference>
<evidence type="ECO:0000313" key="2">
    <source>
        <dbReference type="EMBL" id="MEQ4485017.1"/>
    </source>
</evidence>
<dbReference type="Gene3D" id="3.40.50.880">
    <property type="match status" value="1"/>
</dbReference>
<dbReference type="Pfam" id="PF06283">
    <property type="entry name" value="ThuA"/>
    <property type="match status" value="1"/>
</dbReference>
<proteinExistence type="predicted"/>
<gene>
    <name evidence="2" type="ORF">QJS35_21755</name>
</gene>
<evidence type="ECO:0000259" key="1">
    <source>
        <dbReference type="Pfam" id="PF06283"/>
    </source>
</evidence>
<name>A0ABV1KZR9_9BACL</name>
<evidence type="ECO:0000313" key="3">
    <source>
        <dbReference type="Proteomes" id="UP001493487"/>
    </source>
</evidence>
<dbReference type="RefSeq" id="WP_232184774.1">
    <property type="nucleotide sequence ID" value="NZ_JAIOAP010000003.1"/>
</dbReference>
<dbReference type="EMBL" id="JASKHM010000013">
    <property type="protein sequence ID" value="MEQ4485017.1"/>
    <property type="molecule type" value="Genomic_DNA"/>
</dbReference>
<protein>
    <submittedName>
        <fullName evidence="2">ThuA domain-containing protein</fullName>
    </submittedName>
</protein>
<comment type="caution">
    <text evidence="2">The sequence shown here is derived from an EMBL/GenBank/DDBJ whole genome shotgun (WGS) entry which is preliminary data.</text>
</comment>
<dbReference type="InterPro" id="IPR029010">
    <property type="entry name" value="ThuA-like"/>
</dbReference>
<dbReference type="Proteomes" id="UP001493487">
    <property type="component" value="Unassembled WGS sequence"/>
</dbReference>
<organism evidence="2 3">
    <name type="scientific">Cohnella silvisoli</name>
    <dbReference type="NCBI Taxonomy" id="2873699"/>
    <lineage>
        <taxon>Bacteria</taxon>
        <taxon>Bacillati</taxon>
        <taxon>Bacillota</taxon>
        <taxon>Bacilli</taxon>
        <taxon>Bacillales</taxon>
        <taxon>Paenibacillaceae</taxon>
        <taxon>Cohnella</taxon>
    </lineage>
</organism>
<keyword evidence="3" id="KW-1185">Reference proteome</keyword>